<keyword evidence="2" id="KW-1185">Reference proteome</keyword>
<reference evidence="1 2" key="2">
    <citation type="submission" date="2009-02" db="EMBL/GenBank/DDBJ databases">
        <title>Draft genome sequence of Clostridium methylpentosum (DSM 5476).</title>
        <authorList>
            <person name="Sudarsanam P."/>
            <person name="Ley R."/>
            <person name="Guruge J."/>
            <person name="Turnbaugh P.J."/>
            <person name="Mahowald M."/>
            <person name="Liep D."/>
            <person name="Gordon J."/>
        </authorList>
    </citation>
    <scope>NUCLEOTIDE SEQUENCE [LARGE SCALE GENOMIC DNA]</scope>
    <source>
        <strain evidence="1 2">DSM 5476</strain>
    </source>
</reference>
<proteinExistence type="predicted"/>
<sequence>AKSLIMNHIGSGQPSLTATFCCFYYILNCAGCQYPDNFKNPLQIRLQYSTNYGILYW</sequence>
<accession>C0EB08</accession>
<evidence type="ECO:0000313" key="1">
    <source>
        <dbReference type="EMBL" id="EEG31348.1"/>
    </source>
</evidence>
<dbReference type="Proteomes" id="UP000003340">
    <property type="component" value="Unassembled WGS sequence"/>
</dbReference>
<reference evidence="1 2" key="1">
    <citation type="submission" date="2009-01" db="EMBL/GenBank/DDBJ databases">
        <authorList>
            <person name="Fulton L."/>
            <person name="Clifton S."/>
            <person name="Fulton B."/>
            <person name="Xu J."/>
            <person name="Minx P."/>
            <person name="Pepin K.H."/>
            <person name="Johnson M."/>
            <person name="Bhonagiri V."/>
            <person name="Nash W.E."/>
            <person name="Mardis E.R."/>
            <person name="Wilson R.K."/>
        </authorList>
    </citation>
    <scope>NUCLEOTIDE SEQUENCE [LARGE SCALE GENOMIC DNA]</scope>
    <source>
        <strain evidence="1 2">DSM 5476</strain>
    </source>
</reference>
<dbReference type="EMBL" id="ACEC01000038">
    <property type="protein sequence ID" value="EEG31348.1"/>
    <property type="molecule type" value="Genomic_DNA"/>
</dbReference>
<gene>
    <name evidence="1" type="ORF">CLOSTMETH_01025</name>
</gene>
<dbReference type="HOGENOM" id="CLU_2983472_0_0_9"/>
<dbReference type="STRING" id="537013.CLOSTMETH_01025"/>
<feature type="non-terminal residue" evidence="1">
    <location>
        <position position="1"/>
    </location>
</feature>
<evidence type="ECO:0000313" key="2">
    <source>
        <dbReference type="Proteomes" id="UP000003340"/>
    </source>
</evidence>
<name>C0EB08_9FIRM</name>
<organism evidence="1 2">
    <name type="scientific">[Clostridium] methylpentosum DSM 5476</name>
    <dbReference type="NCBI Taxonomy" id="537013"/>
    <lineage>
        <taxon>Bacteria</taxon>
        <taxon>Bacillati</taxon>
        <taxon>Bacillota</taxon>
        <taxon>Clostridia</taxon>
        <taxon>Eubacteriales</taxon>
        <taxon>Oscillospiraceae</taxon>
        <taxon>Oscillospiraceae incertae sedis</taxon>
    </lineage>
</organism>
<dbReference type="AlphaFoldDB" id="C0EB08"/>
<protein>
    <submittedName>
        <fullName evidence="1">Uncharacterized protein</fullName>
    </submittedName>
</protein>
<comment type="caution">
    <text evidence="1">The sequence shown here is derived from an EMBL/GenBank/DDBJ whole genome shotgun (WGS) entry which is preliminary data.</text>
</comment>